<sequence length="66" mass="7345">MGFLKHFLFEVNLPGSAKCLLNKIALVVMSQTVMCCDQDHAYKNGIRGLSRMPLWADHLPRGRGSA</sequence>
<evidence type="ECO:0000313" key="1">
    <source>
        <dbReference type="EMBL" id="OSQ47477.1"/>
    </source>
</evidence>
<accession>A0A1Y2LC48</accession>
<dbReference type="EMBL" id="JFKB01000008">
    <property type="protein sequence ID" value="OSQ47477.1"/>
    <property type="molecule type" value="Genomic_DNA"/>
</dbReference>
<keyword evidence="2" id="KW-1185">Reference proteome</keyword>
<dbReference type="Proteomes" id="UP000193396">
    <property type="component" value="Unassembled WGS sequence"/>
</dbReference>
<protein>
    <submittedName>
        <fullName evidence="1">Uncharacterized protein</fullName>
    </submittedName>
</protein>
<organism evidence="1 2">
    <name type="scientific">Thalassospira alkalitolerans</name>
    <dbReference type="NCBI Taxonomy" id="1293890"/>
    <lineage>
        <taxon>Bacteria</taxon>
        <taxon>Pseudomonadati</taxon>
        <taxon>Pseudomonadota</taxon>
        <taxon>Alphaproteobacteria</taxon>
        <taxon>Rhodospirillales</taxon>
        <taxon>Thalassospiraceae</taxon>
        <taxon>Thalassospira</taxon>
    </lineage>
</organism>
<name>A0A1Y2LC48_9PROT</name>
<reference evidence="1 2" key="1">
    <citation type="submission" date="2014-03" db="EMBL/GenBank/DDBJ databases">
        <title>The draft genome sequence of Thalassospira alkalitolerans JCM 18968.</title>
        <authorList>
            <person name="Lai Q."/>
            <person name="Shao Z."/>
        </authorList>
    </citation>
    <scope>NUCLEOTIDE SEQUENCE [LARGE SCALE GENOMIC DNA]</scope>
    <source>
        <strain evidence="1 2">JCM 18968</strain>
    </source>
</reference>
<proteinExistence type="predicted"/>
<gene>
    <name evidence="1" type="ORF">TALK_13210</name>
</gene>
<evidence type="ECO:0000313" key="2">
    <source>
        <dbReference type="Proteomes" id="UP000193396"/>
    </source>
</evidence>
<dbReference type="AlphaFoldDB" id="A0A1Y2LC48"/>
<comment type="caution">
    <text evidence="1">The sequence shown here is derived from an EMBL/GenBank/DDBJ whole genome shotgun (WGS) entry which is preliminary data.</text>
</comment>